<reference evidence="1" key="1">
    <citation type="submission" date="2022-10" db="EMBL/GenBank/DDBJ databases">
        <title>Complete Genome of Trichothecium roseum strain YXFP-22015, a Plant Pathogen Isolated from Citrus.</title>
        <authorList>
            <person name="Wang Y."/>
            <person name="Zhu L."/>
        </authorList>
    </citation>
    <scope>NUCLEOTIDE SEQUENCE</scope>
    <source>
        <strain evidence="1">YXFP-22015</strain>
    </source>
</reference>
<dbReference type="Proteomes" id="UP001163324">
    <property type="component" value="Chromosome 8"/>
</dbReference>
<accession>A0ACC0UTW6</accession>
<keyword evidence="2" id="KW-1185">Reference proteome</keyword>
<dbReference type="EMBL" id="CM047947">
    <property type="protein sequence ID" value="KAI9896954.1"/>
    <property type="molecule type" value="Genomic_DNA"/>
</dbReference>
<evidence type="ECO:0000313" key="2">
    <source>
        <dbReference type="Proteomes" id="UP001163324"/>
    </source>
</evidence>
<sequence length="226" mass="26008">MGNSAKRFDLSSFSCDDADVEYEVPRTFTPPVPKGKWQAARDGDGDGDDIVYEHWLVLVHHKGTLLDPASCQPYAGPPPGPDIVFHAAHHAVARCMWFNYIRLMSPHPGSPAAPTAEDRNLWPLGLIVTLQQHVLTYRQEHARRDAPWVRAFYDDAFCLLGEIHRWVRDDGRGFYLCHLEDYLRGHRSAYGDLRAWQRSVGIDAHWAYERRRPGERMAGYYARMEY</sequence>
<gene>
    <name evidence="1" type="ORF">N3K66_007976</name>
</gene>
<proteinExistence type="predicted"/>
<name>A0ACC0UTW6_9HYPO</name>
<evidence type="ECO:0000313" key="1">
    <source>
        <dbReference type="EMBL" id="KAI9896954.1"/>
    </source>
</evidence>
<protein>
    <submittedName>
        <fullName evidence="1">Uncharacterized protein</fullName>
    </submittedName>
</protein>
<comment type="caution">
    <text evidence="1">The sequence shown here is derived from an EMBL/GenBank/DDBJ whole genome shotgun (WGS) entry which is preliminary data.</text>
</comment>
<organism evidence="1 2">
    <name type="scientific">Trichothecium roseum</name>
    <dbReference type="NCBI Taxonomy" id="47278"/>
    <lineage>
        <taxon>Eukaryota</taxon>
        <taxon>Fungi</taxon>
        <taxon>Dikarya</taxon>
        <taxon>Ascomycota</taxon>
        <taxon>Pezizomycotina</taxon>
        <taxon>Sordariomycetes</taxon>
        <taxon>Hypocreomycetidae</taxon>
        <taxon>Hypocreales</taxon>
        <taxon>Hypocreales incertae sedis</taxon>
        <taxon>Trichothecium</taxon>
    </lineage>
</organism>